<comment type="similarity">
    <text evidence="2">Belongs to the precorrin methyltransferase family.</text>
</comment>
<evidence type="ECO:0000256" key="2">
    <source>
        <dbReference type="ARBA" id="ARBA00005879"/>
    </source>
</evidence>
<dbReference type="Gene3D" id="3.40.630.30">
    <property type="match status" value="1"/>
</dbReference>
<name>A0ABP7WCX5_9ACTN</name>
<dbReference type="EMBL" id="BAAAZG010000039">
    <property type="protein sequence ID" value="GAA4086335.1"/>
    <property type="molecule type" value="Genomic_DNA"/>
</dbReference>
<gene>
    <name evidence="8" type="ORF">GCM10022214_53040</name>
</gene>
<feature type="domain" description="N-acetyltransferase" evidence="7">
    <location>
        <begin position="1"/>
        <end position="153"/>
    </location>
</feature>
<dbReference type="InterPro" id="IPR035996">
    <property type="entry name" value="4pyrrol_Methylase_sf"/>
</dbReference>
<reference evidence="9" key="1">
    <citation type="journal article" date="2019" name="Int. J. Syst. Evol. Microbiol.">
        <title>The Global Catalogue of Microorganisms (GCM) 10K type strain sequencing project: providing services to taxonomists for standard genome sequencing and annotation.</title>
        <authorList>
            <consortium name="The Broad Institute Genomics Platform"/>
            <consortium name="The Broad Institute Genome Sequencing Center for Infectious Disease"/>
            <person name="Wu L."/>
            <person name="Ma J."/>
        </authorList>
    </citation>
    <scope>NUCLEOTIDE SEQUENCE [LARGE SCALE GENOMIC DNA]</scope>
    <source>
        <strain evidence="9">JCM 16702</strain>
    </source>
</reference>
<dbReference type="InterPro" id="IPR014777">
    <property type="entry name" value="4pyrrole_Mease_sub1"/>
</dbReference>
<dbReference type="NCBIfam" id="TIGR01467">
    <property type="entry name" value="cobI_cbiL"/>
    <property type="match status" value="1"/>
</dbReference>
<evidence type="ECO:0000256" key="5">
    <source>
        <dbReference type="ARBA" id="ARBA00022679"/>
    </source>
</evidence>
<protein>
    <recommendedName>
        <fullName evidence="7">N-acetyltransferase domain-containing protein</fullName>
    </recommendedName>
</protein>
<sequence length="403" mass="42418">MSAFSEPVPLEGERVVLRPLTADDTAAPAEGHLPQRDGTGAHFAVTDRDSGTPAGTIDLSRVDASRQTCEVGFAIRPSWRGRGFATEALTLVSQWALRACGLHRVELRAPGTDHACQRVAEKAGFRREGVARGAGRGPDGRPHDQVVFGLLRTDLDDTPRADPPRLVGLGVGPGDPELVTAKAVRILGEADVVLVPVMALDEEGRAESVVRTYTGKAERVVFALNDRGGVTGRRAAAWDGAADRVLRAFADGARTVAFATIGDPNVYSTFTYLAQTVRERRPDTVVETVPGITAMQDLAARSGTVLAEGAESVGLVPLTGGVAAFRDALDACDTVVAYKFGSVADEVIGTLKDAGRLDDAVYGARLGLPGEDVRPARDIGGPVPYLSTLIVPGRRTTRGGKIV</sequence>
<dbReference type="PANTHER" id="PTHR43467:SF2">
    <property type="entry name" value="COBALT-PRECORRIN-2 C(20)-METHYLTRANSFERASE"/>
    <property type="match status" value="1"/>
</dbReference>
<evidence type="ECO:0000256" key="3">
    <source>
        <dbReference type="ARBA" id="ARBA00022573"/>
    </source>
</evidence>
<keyword evidence="5" id="KW-0808">Transferase</keyword>
<dbReference type="Gene3D" id="3.40.1010.10">
    <property type="entry name" value="Cobalt-precorrin-4 Transmethylase, Domain 1"/>
    <property type="match status" value="1"/>
</dbReference>
<comment type="pathway">
    <text evidence="1">Cofactor biosynthesis; adenosylcobalamin biosynthesis.</text>
</comment>
<dbReference type="RefSeq" id="WP_344952718.1">
    <property type="nucleotide sequence ID" value="NZ_BAAAZG010000039.1"/>
</dbReference>
<dbReference type="CDD" id="cd11645">
    <property type="entry name" value="Precorrin_2_C20_MT"/>
    <property type="match status" value="1"/>
</dbReference>
<dbReference type="PROSITE" id="PS51186">
    <property type="entry name" value="GNAT"/>
    <property type="match status" value="1"/>
</dbReference>
<accession>A0ABP7WCX5</accession>
<dbReference type="InterPro" id="IPR000878">
    <property type="entry name" value="4pyrrol_Mease"/>
</dbReference>
<dbReference type="InterPro" id="IPR000182">
    <property type="entry name" value="GNAT_dom"/>
</dbReference>
<keyword evidence="4" id="KW-0489">Methyltransferase</keyword>
<dbReference type="Pfam" id="PF13302">
    <property type="entry name" value="Acetyltransf_3"/>
    <property type="match status" value="1"/>
</dbReference>
<dbReference type="Gene3D" id="3.30.950.10">
    <property type="entry name" value="Methyltransferase, Cobalt-precorrin-4 Transmethylase, Domain 2"/>
    <property type="match status" value="1"/>
</dbReference>
<dbReference type="Pfam" id="PF00590">
    <property type="entry name" value="TP_methylase"/>
    <property type="match status" value="1"/>
</dbReference>
<dbReference type="InterPro" id="IPR016181">
    <property type="entry name" value="Acyl_CoA_acyltransferase"/>
</dbReference>
<dbReference type="SUPFAM" id="SSF53790">
    <property type="entry name" value="Tetrapyrrole methylase"/>
    <property type="match status" value="1"/>
</dbReference>
<dbReference type="InterPro" id="IPR012382">
    <property type="entry name" value="CobI/CbiL"/>
</dbReference>
<keyword evidence="9" id="KW-1185">Reference proteome</keyword>
<proteinExistence type="inferred from homology"/>
<dbReference type="PANTHER" id="PTHR43467">
    <property type="entry name" value="COBALT-PRECORRIN-2 C(20)-METHYLTRANSFERASE"/>
    <property type="match status" value="1"/>
</dbReference>
<dbReference type="Proteomes" id="UP001500683">
    <property type="component" value="Unassembled WGS sequence"/>
</dbReference>
<comment type="caution">
    <text evidence="8">The sequence shown here is derived from an EMBL/GenBank/DDBJ whole genome shotgun (WGS) entry which is preliminary data.</text>
</comment>
<dbReference type="InterPro" id="IPR014776">
    <property type="entry name" value="4pyrrole_Mease_sub2"/>
</dbReference>
<dbReference type="SUPFAM" id="SSF55729">
    <property type="entry name" value="Acyl-CoA N-acyltransferases (Nat)"/>
    <property type="match status" value="1"/>
</dbReference>
<dbReference type="CDD" id="cd04301">
    <property type="entry name" value="NAT_SF"/>
    <property type="match status" value="1"/>
</dbReference>
<keyword evidence="6" id="KW-0949">S-adenosyl-L-methionine</keyword>
<evidence type="ECO:0000256" key="6">
    <source>
        <dbReference type="ARBA" id="ARBA00022691"/>
    </source>
</evidence>
<organism evidence="8 9">
    <name type="scientific">Actinomadura miaoliensis</name>
    <dbReference type="NCBI Taxonomy" id="430685"/>
    <lineage>
        <taxon>Bacteria</taxon>
        <taxon>Bacillati</taxon>
        <taxon>Actinomycetota</taxon>
        <taxon>Actinomycetes</taxon>
        <taxon>Streptosporangiales</taxon>
        <taxon>Thermomonosporaceae</taxon>
        <taxon>Actinomadura</taxon>
    </lineage>
</organism>
<evidence type="ECO:0000313" key="9">
    <source>
        <dbReference type="Proteomes" id="UP001500683"/>
    </source>
</evidence>
<dbReference type="InterPro" id="IPR006364">
    <property type="entry name" value="CobI/CbiL/CobIJ_dom"/>
</dbReference>
<evidence type="ECO:0000313" key="8">
    <source>
        <dbReference type="EMBL" id="GAA4086335.1"/>
    </source>
</evidence>
<evidence type="ECO:0000256" key="4">
    <source>
        <dbReference type="ARBA" id="ARBA00022603"/>
    </source>
</evidence>
<keyword evidence="3" id="KW-0169">Cobalamin biosynthesis</keyword>
<evidence type="ECO:0000256" key="1">
    <source>
        <dbReference type="ARBA" id="ARBA00004953"/>
    </source>
</evidence>
<evidence type="ECO:0000259" key="7">
    <source>
        <dbReference type="PROSITE" id="PS51186"/>
    </source>
</evidence>